<evidence type="ECO:0000313" key="2">
    <source>
        <dbReference type="Proteomes" id="UP000006882"/>
    </source>
</evidence>
<accession>A0A251R239</accession>
<keyword evidence="2" id="KW-1185">Reference proteome</keyword>
<protein>
    <submittedName>
        <fullName evidence="1">Uncharacterized protein</fullName>
    </submittedName>
</protein>
<proteinExistence type="predicted"/>
<reference evidence="1 2" key="1">
    <citation type="journal article" date="2013" name="Nat. Genet.">
        <title>The high-quality draft genome of peach (Prunus persica) identifies unique patterns of genetic diversity, domestication and genome evolution.</title>
        <authorList>
            <consortium name="International Peach Genome Initiative"/>
            <person name="Verde I."/>
            <person name="Abbott A.G."/>
            <person name="Scalabrin S."/>
            <person name="Jung S."/>
            <person name="Shu S."/>
            <person name="Marroni F."/>
            <person name="Zhebentyayeva T."/>
            <person name="Dettori M.T."/>
            <person name="Grimwood J."/>
            <person name="Cattonaro F."/>
            <person name="Zuccolo A."/>
            <person name="Rossini L."/>
            <person name="Jenkins J."/>
            <person name="Vendramin E."/>
            <person name="Meisel L.A."/>
            <person name="Decroocq V."/>
            <person name="Sosinski B."/>
            <person name="Prochnik S."/>
            <person name="Mitros T."/>
            <person name="Policriti A."/>
            <person name="Cipriani G."/>
            <person name="Dondini L."/>
            <person name="Ficklin S."/>
            <person name="Goodstein D.M."/>
            <person name="Xuan P."/>
            <person name="Del Fabbro C."/>
            <person name="Aramini V."/>
            <person name="Copetti D."/>
            <person name="Gonzalez S."/>
            <person name="Horner D.S."/>
            <person name="Falchi R."/>
            <person name="Lucas S."/>
            <person name="Mica E."/>
            <person name="Maldonado J."/>
            <person name="Lazzari B."/>
            <person name="Bielenberg D."/>
            <person name="Pirona R."/>
            <person name="Miculan M."/>
            <person name="Barakat A."/>
            <person name="Testolin R."/>
            <person name="Stella A."/>
            <person name="Tartarini S."/>
            <person name="Tonutti P."/>
            <person name="Arus P."/>
            <person name="Orellana A."/>
            <person name="Wells C."/>
            <person name="Main D."/>
            <person name="Vizzotto G."/>
            <person name="Silva H."/>
            <person name="Salamini F."/>
            <person name="Schmutz J."/>
            <person name="Morgante M."/>
            <person name="Rokhsar D.S."/>
        </authorList>
    </citation>
    <scope>NUCLEOTIDE SEQUENCE [LARGE SCALE GENOMIC DNA]</scope>
    <source>
        <strain evidence="2">cv. Nemared</strain>
    </source>
</reference>
<dbReference type="AlphaFoldDB" id="A0A251R239"/>
<dbReference type="Gramene" id="ONI29740">
    <property type="protein sequence ID" value="ONI29740"/>
    <property type="gene ID" value="PRUPE_1G212300"/>
</dbReference>
<organism evidence="1 2">
    <name type="scientific">Prunus persica</name>
    <name type="common">Peach</name>
    <name type="synonym">Amygdalus persica</name>
    <dbReference type="NCBI Taxonomy" id="3760"/>
    <lineage>
        <taxon>Eukaryota</taxon>
        <taxon>Viridiplantae</taxon>
        <taxon>Streptophyta</taxon>
        <taxon>Embryophyta</taxon>
        <taxon>Tracheophyta</taxon>
        <taxon>Spermatophyta</taxon>
        <taxon>Magnoliopsida</taxon>
        <taxon>eudicotyledons</taxon>
        <taxon>Gunneridae</taxon>
        <taxon>Pentapetalae</taxon>
        <taxon>rosids</taxon>
        <taxon>fabids</taxon>
        <taxon>Rosales</taxon>
        <taxon>Rosaceae</taxon>
        <taxon>Amygdaloideae</taxon>
        <taxon>Amygdaleae</taxon>
        <taxon>Prunus</taxon>
    </lineage>
</organism>
<gene>
    <name evidence="1" type="ORF">PRUPE_1G212300</name>
</gene>
<name>A0A251R239_PRUPE</name>
<sequence length="121" mass="13582">MAESRLGLGWKPALRLCWWAQGRIRAVKACFTHSPSTPPIRTSEFVIVDLRMLQRNDPGCDIGEHIQPEGEEDDSEGTVVWRERARWAESWRGMHEARVSRAMTLASSCSGSNNICANVSL</sequence>
<dbReference type="Proteomes" id="UP000006882">
    <property type="component" value="Chromosome G1"/>
</dbReference>
<dbReference type="EMBL" id="CM007651">
    <property type="protein sequence ID" value="ONI29740.1"/>
    <property type="molecule type" value="Genomic_DNA"/>
</dbReference>
<evidence type="ECO:0000313" key="1">
    <source>
        <dbReference type="EMBL" id="ONI29740.1"/>
    </source>
</evidence>